<dbReference type="Gene3D" id="3.40.50.1820">
    <property type="entry name" value="alpha/beta hydrolase"/>
    <property type="match status" value="1"/>
</dbReference>
<evidence type="ECO:0000256" key="1">
    <source>
        <dbReference type="ARBA" id="ARBA00029464"/>
    </source>
</evidence>
<reference evidence="4" key="1">
    <citation type="journal article" date="2016" name="Genome Biol. Evol.">
        <title>Comparative 'omics' of the Fusarium fujikuroi species complex highlights differences in genetic potential and metabolite synthesis.</title>
        <authorList>
            <person name="Niehaus E.-M."/>
            <person name="Muensterkoetter M."/>
            <person name="Proctor R.H."/>
            <person name="Brown D.W."/>
            <person name="Sharon A."/>
            <person name="Idan Y."/>
            <person name="Oren-Young L."/>
            <person name="Sieber C.M."/>
            <person name="Novak O."/>
            <person name="Pencik A."/>
            <person name="Tarkowska D."/>
            <person name="Hromadova K."/>
            <person name="Freeman S."/>
            <person name="Maymon M."/>
            <person name="Elazar M."/>
            <person name="Youssef S.A."/>
            <person name="El-Shabrawy E.S.M."/>
            <person name="Shalaby A.B.A."/>
            <person name="Houterman P."/>
            <person name="Brock N.L."/>
            <person name="Burkhardt I."/>
            <person name="Tsavkelova E.A."/>
            <person name="Dickschat J.S."/>
            <person name="Galuszka P."/>
            <person name="Gueldener U."/>
            <person name="Tudzynski B."/>
        </authorList>
    </citation>
    <scope>NUCLEOTIDE SEQUENCE [LARGE SCALE GENOMIC DNA]</scope>
    <source>
        <strain evidence="4">ET1</strain>
    </source>
</reference>
<dbReference type="GeneID" id="42050432"/>
<comment type="similarity">
    <text evidence="1">Belongs to the polyketide transferase af380 family.</text>
</comment>
<organism evidence="3 4">
    <name type="scientific">Fusarium proliferatum (strain ET1)</name>
    <name type="common">Orchid endophyte fungus</name>
    <dbReference type="NCBI Taxonomy" id="1227346"/>
    <lineage>
        <taxon>Eukaryota</taxon>
        <taxon>Fungi</taxon>
        <taxon>Dikarya</taxon>
        <taxon>Ascomycota</taxon>
        <taxon>Pezizomycotina</taxon>
        <taxon>Sordariomycetes</taxon>
        <taxon>Hypocreomycetidae</taxon>
        <taxon>Hypocreales</taxon>
        <taxon>Nectriaceae</taxon>
        <taxon>Fusarium</taxon>
        <taxon>Fusarium fujikuroi species complex</taxon>
    </lineage>
</organism>
<keyword evidence="3" id="KW-0378">Hydrolase</keyword>
<evidence type="ECO:0000259" key="2">
    <source>
        <dbReference type="Pfam" id="PF12146"/>
    </source>
</evidence>
<dbReference type="Gene3D" id="1.10.10.800">
    <property type="match status" value="1"/>
</dbReference>
<dbReference type="EMBL" id="FJOF01000003">
    <property type="protein sequence ID" value="CZR39256.1"/>
    <property type="molecule type" value="Genomic_DNA"/>
</dbReference>
<dbReference type="PANTHER" id="PTHR47751:SF2">
    <property type="entry name" value="DLTD N-TERMINAL DOMAIN PROTEIN (AFU_ORTHOLOGUE AFUA_8G00380)-RELATED"/>
    <property type="match status" value="1"/>
</dbReference>
<feature type="domain" description="Serine aminopeptidase S33" evidence="2">
    <location>
        <begin position="28"/>
        <end position="270"/>
    </location>
</feature>
<dbReference type="Proteomes" id="UP000183971">
    <property type="component" value="Unassembled WGS sequence"/>
</dbReference>
<keyword evidence="4" id="KW-1185">Reference proteome</keyword>
<sequence length="299" mass="33019">MSSERSVEFKTYDGLKLQGTFYPAGERRPCIIMTAGFSGERFQYLPDFARRFQAAGFGVLLYDNRNFGESEGVPRHEVDPDMQARDYFDAFNYATTLTEVDPSRIVYWGSSMSGGNVIQAAALNSNIAAVIAQVPFVSGDGLSRVSRQPPATLVMERGNAVTTGNPTMIPTYPELRDGAVHDNPGAILAGPSAVKFIEEMVRRGYSWVETVTAQSVANCSLSEPLAYIHQISPTPLLMIVADDDTITDTRSQFEAFEKALQPKKLVIMNGEDHFSVYFGEAFERNIARQIDFLEEALAL</sequence>
<dbReference type="RefSeq" id="XP_031079849.1">
    <property type="nucleotide sequence ID" value="XM_031229632.1"/>
</dbReference>
<dbReference type="AlphaFoldDB" id="A0A1L7VHL2"/>
<dbReference type="InterPro" id="IPR022742">
    <property type="entry name" value="Hydrolase_4"/>
</dbReference>
<dbReference type="Pfam" id="PF12146">
    <property type="entry name" value="Hydrolase_4"/>
    <property type="match status" value="1"/>
</dbReference>
<accession>A0A1L7VHL2</accession>
<dbReference type="PANTHER" id="PTHR47751">
    <property type="entry name" value="SUPERFAMILY HYDROLASE, PUTATIVE (AFU_ORTHOLOGUE AFUA_2G16580)-RELATED"/>
    <property type="match status" value="1"/>
</dbReference>
<evidence type="ECO:0000313" key="4">
    <source>
        <dbReference type="Proteomes" id="UP000183971"/>
    </source>
</evidence>
<gene>
    <name evidence="3" type="ORF">FPRO_05552</name>
</gene>
<dbReference type="InterPro" id="IPR051411">
    <property type="entry name" value="Polyketide_trans_af380"/>
</dbReference>
<proteinExistence type="inferred from homology"/>
<dbReference type="InterPro" id="IPR029058">
    <property type="entry name" value="AB_hydrolase_fold"/>
</dbReference>
<name>A0A1L7VHL2_FUSPR</name>
<dbReference type="VEuPathDB" id="FungiDB:FPRO_05552"/>
<evidence type="ECO:0000313" key="3">
    <source>
        <dbReference type="EMBL" id="CZR39256.1"/>
    </source>
</evidence>
<protein>
    <submittedName>
        <fullName evidence="3">Related to hydrolases of the alpha/beta superfamily</fullName>
    </submittedName>
</protein>
<comment type="caution">
    <text evidence="3">The sequence shown here is derived from an EMBL/GenBank/DDBJ whole genome shotgun (WGS) entry which is preliminary data.</text>
</comment>
<dbReference type="GO" id="GO:0016787">
    <property type="term" value="F:hydrolase activity"/>
    <property type="evidence" value="ECO:0007669"/>
    <property type="project" value="UniProtKB-KW"/>
</dbReference>
<dbReference type="SUPFAM" id="SSF53474">
    <property type="entry name" value="alpha/beta-Hydrolases"/>
    <property type="match status" value="1"/>
</dbReference>